<comment type="catalytic activity">
    <reaction evidence="11 12 13">
        <text>O-phospho-L-serine + 2-oxoglutarate = 3-phosphooxypyruvate + L-glutamate</text>
        <dbReference type="Rhea" id="RHEA:14329"/>
        <dbReference type="ChEBI" id="CHEBI:16810"/>
        <dbReference type="ChEBI" id="CHEBI:18110"/>
        <dbReference type="ChEBI" id="CHEBI:29985"/>
        <dbReference type="ChEBI" id="CHEBI:57524"/>
        <dbReference type="EC" id="2.6.1.52"/>
    </reaction>
</comment>
<dbReference type="RefSeq" id="WP_154027418.1">
    <property type="nucleotide sequence ID" value="NZ_LR217695.1"/>
</dbReference>
<evidence type="ECO:0000256" key="13">
    <source>
        <dbReference type="RuleBase" id="RU004505"/>
    </source>
</evidence>
<evidence type="ECO:0000256" key="3">
    <source>
        <dbReference type="ARBA" id="ARBA00006904"/>
    </source>
</evidence>
<evidence type="ECO:0000256" key="5">
    <source>
        <dbReference type="ARBA" id="ARBA00022605"/>
    </source>
</evidence>
<dbReference type="UniPathway" id="UPA00244">
    <property type="reaction ID" value="UER00311"/>
</dbReference>
<evidence type="ECO:0000313" key="15">
    <source>
        <dbReference type="EMBL" id="VFP78193.1"/>
    </source>
</evidence>
<comment type="subunit">
    <text evidence="12">Homodimer.</text>
</comment>
<protein>
    <recommendedName>
        <fullName evidence="12">Phosphoserine aminotransferase</fullName>
        <ecNumber evidence="12">2.6.1.52</ecNumber>
    </recommendedName>
    <alternativeName>
        <fullName evidence="12">Phosphohydroxythreonine aminotransferase</fullName>
        <shortName evidence="12">PSAT</shortName>
    </alternativeName>
</protein>
<accession>A0A451CYH7</accession>
<feature type="binding site" evidence="12">
    <location>
        <position position="174"/>
    </location>
    <ligand>
        <name>pyridoxal 5'-phosphate</name>
        <dbReference type="ChEBI" id="CHEBI:597326"/>
    </ligand>
</feature>
<feature type="domain" description="Aminotransferase class V" evidence="14">
    <location>
        <begin position="4"/>
        <end position="350"/>
    </location>
</feature>
<keyword evidence="5 12" id="KW-0028">Amino-acid biosynthesis</keyword>
<keyword evidence="4 12" id="KW-0032">Aminotransferase</keyword>
<proteinExistence type="inferred from homology"/>
<comment type="function">
    <text evidence="12">Catalyzes the reversible conversion of 3-phosphohydroxypyruvate to phosphoserine and of 3-hydroxy-2-oxo-4-phosphonooxybutanoate to phosphohydroxythreonine.</text>
</comment>
<dbReference type="InterPro" id="IPR000192">
    <property type="entry name" value="Aminotrans_V_dom"/>
</dbReference>
<dbReference type="FunFam" id="3.40.640.10:FF:000010">
    <property type="entry name" value="Phosphoserine aminotransferase"/>
    <property type="match status" value="1"/>
</dbReference>
<evidence type="ECO:0000256" key="12">
    <source>
        <dbReference type="HAMAP-Rule" id="MF_00160"/>
    </source>
</evidence>
<keyword evidence="9 12" id="KW-0718">Serine biosynthesis</keyword>
<organism evidence="15 16">
    <name type="scientific">Buchnera aphidicola</name>
    <name type="common">Cinara cuneomaculata</name>
    <dbReference type="NCBI Taxonomy" id="1660040"/>
    <lineage>
        <taxon>Bacteria</taxon>
        <taxon>Pseudomonadati</taxon>
        <taxon>Pseudomonadota</taxon>
        <taxon>Gammaproteobacteria</taxon>
        <taxon>Enterobacterales</taxon>
        <taxon>Erwiniaceae</taxon>
        <taxon>Buchnera</taxon>
    </lineage>
</organism>
<evidence type="ECO:0000256" key="1">
    <source>
        <dbReference type="ARBA" id="ARBA00004915"/>
    </source>
</evidence>
<comment type="catalytic activity">
    <reaction evidence="10 12">
        <text>4-(phosphooxy)-L-threonine + 2-oxoglutarate = (R)-3-hydroxy-2-oxo-4-phosphooxybutanoate + L-glutamate</text>
        <dbReference type="Rhea" id="RHEA:16573"/>
        <dbReference type="ChEBI" id="CHEBI:16810"/>
        <dbReference type="ChEBI" id="CHEBI:29985"/>
        <dbReference type="ChEBI" id="CHEBI:58452"/>
        <dbReference type="ChEBI" id="CHEBI:58538"/>
        <dbReference type="EC" id="2.6.1.52"/>
    </reaction>
</comment>
<dbReference type="PIRSF" id="PIRSF000525">
    <property type="entry name" value="SerC"/>
    <property type="match status" value="1"/>
</dbReference>
<reference evidence="15 16" key="1">
    <citation type="submission" date="2019-02" db="EMBL/GenBank/DDBJ databases">
        <authorList>
            <person name="Manzano-Marin A."/>
            <person name="Manzano-Marin A."/>
        </authorList>
    </citation>
    <scope>NUCLEOTIDE SEQUENCE [LARGE SCALE GENOMIC DNA]</scope>
    <source>
        <strain evidence="15 16">BuCicuneomaculata</strain>
    </source>
</reference>
<sequence>MSTIYNFNPGPAILPKEVLLEIKNNFLNWNHSKSSIIEISHRSSKFIEFTLQAEKNLRYILNIPENYYILFCHGGARGQFSAIPLNLTKKFIKPDYINSGYWSLCAAKEAKKYCNPNIINVRKFTQDNKVYIQSIQNWKVSYKNTYLHYCPNETIEGIEIFEEPFLKNKIIIGDFSSTILSRQINIDKYGMIYACAQKNIGPAGITLVIIRNDLLGSVSYQTPSILDYQLLAQSNSMLNTPSVFSWYVAGLVFKWIKELGGLDFIEKNNKKKARILYKYLHSTGFYKNYIVPINQSRMNITFHLQKKELTDLFVKMAEKNRLYGLKGHSLVGGIRASIYNAMPIKGIKHLINFMKFFEKKFG</sequence>
<dbReference type="UniPathway" id="UPA00135">
    <property type="reaction ID" value="UER00197"/>
</dbReference>
<keyword evidence="8 12" id="KW-0664">Pyridoxine biosynthesis</keyword>
<feature type="binding site" evidence="12">
    <location>
        <position position="102"/>
    </location>
    <ligand>
        <name>pyridoxal 5'-phosphate</name>
        <dbReference type="ChEBI" id="CHEBI:597326"/>
    </ligand>
</feature>
<keyword evidence="7 12" id="KW-0663">Pyridoxal phosphate</keyword>
<feature type="binding site" evidence="12">
    <location>
        <begin position="76"/>
        <end position="77"/>
    </location>
    <ligand>
        <name>pyridoxal 5'-phosphate</name>
        <dbReference type="ChEBI" id="CHEBI:597326"/>
    </ligand>
</feature>
<dbReference type="NCBIfam" id="TIGR01364">
    <property type="entry name" value="serC_1"/>
    <property type="match status" value="1"/>
</dbReference>
<dbReference type="GO" id="GO:0006564">
    <property type="term" value="P:L-serine biosynthetic process"/>
    <property type="evidence" value="ECO:0007669"/>
    <property type="project" value="UniProtKB-UniRule"/>
</dbReference>
<dbReference type="InterPro" id="IPR015422">
    <property type="entry name" value="PyrdxlP-dep_Trfase_small"/>
</dbReference>
<comment type="pathway">
    <text evidence="1 12">Cofactor biosynthesis; pyridoxine 5'-phosphate biosynthesis; pyridoxine 5'-phosphate from D-erythrose 4-phosphate: step 3/5.</text>
</comment>
<feature type="binding site" evidence="12">
    <location>
        <position position="154"/>
    </location>
    <ligand>
        <name>pyridoxal 5'-phosphate</name>
        <dbReference type="ChEBI" id="CHEBI:597326"/>
    </ligand>
</feature>
<dbReference type="Proteomes" id="UP000294404">
    <property type="component" value="Chromosome"/>
</dbReference>
<dbReference type="HAMAP" id="MF_00160">
    <property type="entry name" value="SerC_aminotrans_5"/>
    <property type="match status" value="1"/>
</dbReference>
<keyword evidence="12" id="KW-0963">Cytoplasm</keyword>
<name>A0A451CYH7_9GAMM</name>
<comment type="caution">
    <text evidence="12">Lacks conserved residue(s) required for the propagation of feature annotation.</text>
</comment>
<dbReference type="PANTHER" id="PTHR43247:SF1">
    <property type="entry name" value="PHOSPHOSERINE AMINOTRANSFERASE"/>
    <property type="match status" value="1"/>
</dbReference>
<dbReference type="InterPro" id="IPR015421">
    <property type="entry name" value="PyrdxlP-dep_Trfase_major"/>
</dbReference>
<dbReference type="Pfam" id="PF00266">
    <property type="entry name" value="Aminotran_5"/>
    <property type="match status" value="1"/>
</dbReference>
<evidence type="ECO:0000256" key="10">
    <source>
        <dbReference type="ARBA" id="ARBA00047630"/>
    </source>
</evidence>
<feature type="binding site" evidence="12">
    <location>
        <position position="42"/>
    </location>
    <ligand>
        <name>L-glutamate</name>
        <dbReference type="ChEBI" id="CHEBI:29985"/>
    </ligand>
</feature>
<dbReference type="InterPro" id="IPR015424">
    <property type="entry name" value="PyrdxlP-dep_Trfase"/>
</dbReference>
<dbReference type="OrthoDB" id="9809412at2"/>
<evidence type="ECO:0000259" key="14">
    <source>
        <dbReference type="Pfam" id="PF00266"/>
    </source>
</evidence>
<dbReference type="AlphaFoldDB" id="A0A451CYH7"/>
<dbReference type="GO" id="GO:0004648">
    <property type="term" value="F:O-phospho-L-serine:2-oxoglutarate aminotransferase activity"/>
    <property type="evidence" value="ECO:0007669"/>
    <property type="project" value="UniProtKB-UniRule"/>
</dbReference>
<comment type="pathway">
    <text evidence="2 12 13">Amino-acid biosynthesis; L-serine biosynthesis; L-serine from 3-phospho-D-glycerate: step 2/3.</text>
</comment>
<dbReference type="PANTHER" id="PTHR43247">
    <property type="entry name" value="PHOSPHOSERINE AMINOTRANSFERASE"/>
    <property type="match status" value="1"/>
</dbReference>
<comment type="similarity">
    <text evidence="3 12">Belongs to the class-V pyridoxal-phosphate-dependent aminotransferase family. SerC subfamily.</text>
</comment>
<dbReference type="SUPFAM" id="SSF53383">
    <property type="entry name" value="PLP-dependent transferases"/>
    <property type="match status" value="1"/>
</dbReference>
<dbReference type="Gene3D" id="3.40.640.10">
    <property type="entry name" value="Type I PLP-dependent aspartate aminotransferase-like (Major domain)"/>
    <property type="match status" value="1"/>
</dbReference>
<dbReference type="PROSITE" id="PS00595">
    <property type="entry name" value="AA_TRANSFER_CLASS_5"/>
    <property type="match status" value="1"/>
</dbReference>
<dbReference type="EC" id="2.6.1.52" evidence="12"/>
<comment type="subcellular location">
    <subcellularLocation>
        <location evidence="12">Cytoplasm</location>
    </subcellularLocation>
</comment>
<dbReference type="NCBIfam" id="NF003764">
    <property type="entry name" value="PRK05355.1"/>
    <property type="match status" value="1"/>
</dbReference>
<dbReference type="GO" id="GO:0008615">
    <property type="term" value="P:pyridoxine biosynthetic process"/>
    <property type="evidence" value="ECO:0007669"/>
    <property type="project" value="UniProtKB-UniRule"/>
</dbReference>
<evidence type="ECO:0000256" key="6">
    <source>
        <dbReference type="ARBA" id="ARBA00022679"/>
    </source>
</evidence>
<feature type="binding site" evidence="12">
    <location>
        <begin position="239"/>
        <end position="240"/>
    </location>
    <ligand>
        <name>pyridoxal 5'-phosphate</name>
        <dbReference type="ChEBI" id="CHEBI:597326"/>
    </ligand>
</feature>
<evidence type="ECO:0000256" key="9">
    <source>
        <dbReference type="ARBA" id="ARBA00023299"/>
    </source>
</evidence>
<gene>
    <name evidence="12 15" type="primary">serC</name>
    <name evidence="15" type="ORF">BUCICUMA2628_202</name>
</gene>
<comment type="cofactor">
    <cofactor evidence="12">
        <name>pyridoxal 5'-phosphate</name>
        <dbReference type="ChEBI" id="CHEBI:597326"/>
    </cofactor>
    <text evidence="12">Binds 1 pyridoxal phosphate per subunit.</text>
</comment>
<evidence type="ECO:0000256" key="2">
    <source>
        <dbReference type="ARBA" id="ARBA00005099"/>
    </source>
</evidence>
<dbReference type="EMBL" id="LR217695">
    <property type="protein sequence ID" value="VFP78193.1"/>
    <property type="molecule type" value="Genomic_DNA"/>
</dbReference>
<dbReference type="GO" id="GO:0005737">
    <property type="term" value="C:cytoplasm"/>
    <property type="evidence" value="ECO:0007669"/>
    <property type="project" value="UniProtKB-SubCell"/>
</dbReference>
<dbReference type="Gene3D" id="3.90.1150.10">
    <property type="entry name" value="Aspartate Aminotransferase, domain 1"/>
    <property type="match status" value="1"/>
</dbReference>
<keyword evidence="6 12" id="KW-0808">Transferase</keyword>
<evidence type="ECO:0000256" key="8">
    <source>
        <dbReference type="ARBA" id="ARBA00023096"/>
    </source>
</evidence>
<dbReference type="FunFam" id="3.90.1150.10:FF:000006">
    <property type="entry name" value="Phosphoserine aminotransferase"/>
    <property type="match status" value="1"/>
</dbReference>
<evidence type="ECO:0000313" key="16">
    <source>
        <dbReference type="Proteomes" id="UP000294404"/>
    </source>
</evidence>
<feature type="binding site" evidence="12">
    <location>
        <position position="197"/>
    </location>
    <ligand>
        <name>pyridoxal 5'-phosphate</name>
        <dbReference type="ChEBI" id="CHEBI:597326"/>
    </ligand>
</feature>
<evidence type="ECO:0000256" key="11">
    <source>
        <dbReference type="ARBA" id="ARBA00049007"/>
    </source>
</evidence>
<evidence type="ECO:0000256" key="7">
    <source>
        <dbReference type="ARBA" id="ARBA00022898"/>
    </source>
</evidence>
<dbReference type="InterPro" id="IPR022278">
    <property type="entry name" value="Pser_aminoTfrase"/>
</dbReference>
<evidence type="ECO:0000256" key="4">
    <source>
        <dbReference type="ARBA" id="ARBA00022576"/>
    </source>
</evidence>
<feature type="modified residue" description="N6-(pyridoxal phosphate)lysine" evidence="12">
    <location>
        <position position="198"/>
    </location>
</feature>
<dbReference type="InterPro" id="IPR020578">
    <property type="entry name" value="Aminotrans_V_PyrdxlP_BS"/>
</dbReference>
<dbReference type="GO" id="GO:0030170">
    <property type="term" value="F:pyridoxal phosphate binding"/>
    <property type="evidence" value="ECO:0007669"/>
    <property type="project" value="UniProtKB-UniRule"/>
</dbReference>